<feature type="compositionally biased region" description="Acidic residues" evidence="1">
    <location>
        <begin position="385"/>
        <end position="399"/>
    </location>
</feature>
<dbReference type="InParanoid" id="A0A074YKQ7"/>
<reference evidence="2 3" key="1">
    <citation type="journal article" date="2014" name="BMC Genomics">
        <title>Genome sequencing of four Aureobasidium pullulans varieties: biotechnological potential, stress tolerance, and description of new species.</title>
        <authorList>
            <person name="Gostin Ar C."/>
            <person name="Ohm R.A."/>
            <person name="Kogej T."/>
            <person name="Sonjak S."/>
            <person name="Turk M."/>
            <person name="Zajc J."/>
            <person name="Zalar P."/>
            <person name="Grube M."/>
            <person name="Sun H."/>
            <person name="Han J."/>
            <person name="Sharma A."/>
            <person name="Chiniquy J."/>
            <person name="Ngan C.Y."/>
            <person name="Lipzen A."/>
            <person name="Barry K."/>
            <person name="Grigoriev I.V."/>
            <person name="Gunde-Cimerman N."/>
        </authorList>
    </citation>
    <scope>NUCLEOTIDE SEQUENCE [LARGE SCALE GENOMIC DNA]</scope>
    <source>
        <strain evidence="2 3">EXF-2481</strain>
    </source>
</reference>
<keyword evidence="3" id="KW-1185">Reference proteome</keyword>
<dbReference type="HOGENOM" id="CLU_029473_1_0_1"/>
<name>A0A074YKQ7_AURSE</name>
<organism evidence="2 3">
    <name type="scientific">Aureobasidium subglaciale (strain EXF-2481)</name>
    <name type="common">Aureobasidium pullulans var. subglaciale</name>
    <dbReference type="NCBI Taxonomy" id="1043005"/>
    <lineage>
        <taxon>Eukaryota</taxon>
        <taxon>Fungi</taxon>
        <taxon>Dikarya</taxon>
        <taxon>Ascomycota</taxon>
        <taxon>Pezizomycotina</taxon>
        <taxon>Dothideomycetes</taxon>
        <taxon>Dothideomycetidae</taxon>
        <taxon>Dothideales</taxon>
        <taxon>Saccotheciaceae</taxon>
        <taxon>Aureobasidium</taxon>
    </lineage>
</organism>
<sequence length="552" mass="62812">MDSLPQEILTKIIPLLKIDQSRKPQPLFDTSLEDQQKQEQRQHQLAPCATISRTWQYAIEQYTFSRLSISSDELDLFHFAVVKSPHRHRRAALKRIDFSVRLPDYDDNACARFERWRDLQANDEAFSKAITGLFTSLTALDTNDGSRPIELHLADSYSSMDTIRRNKANLAKDREAAAIGQRNNLFELRYRDSYLELLQPKNLPLLYNVTSLTIAGDKARKLAPAVAISIIAKLPNLVDTTLSFSDMERKRPQYRIQLRSDFIRQFKCITISRHLRKFVLSLRHTAPANQNFVNADIRGGVYPGHTDDLSVVLRRFSQATLSLTHLILKGPICVGPELFRGIGGEVMPVFQQQWRNLKTFTVELSAVRPDGGWYTELDPVRNPDSDTDEDEDPDLDVDDDTRSQSPTPSYDSNDSFFASNPLPPDNYGYEDEKRHARLNGDAPSSTFRMKPTPELEDFFTAAAYAASCMTSLRRMEVALAIPRCGRTNGRRQKIGFTYMAAGVKGGLKDVESERVGGRLIWDAPQGWRMGERLQDQWQSVLGGDSIVRYTEW</sequence>
<feature type="region of interest" description="Disordered" evidence="1">
    <location>
        <begin position="373"/>
        <end position="431"/>
    </location>
</feature>
<dbReference type="RefSeq" id="XP_013346720.1">
    <property type="nucleotide sequence ID" value="XM_013491266.1"/>
</dbReference>
<dbReference type="OMA" id="ITYDGRW"/>
<evidence type="ECO:0000256" key="1">
    <source>
        <dbReference type="SAM" id="MobiDB-lite"/>
    </source>
</evidence>
<dbReference type="Proteomes" id="UP000030641">
    <property type="component" value="Unassembled WGS sequence"/>
</dbReference>
<dbReference type="GeneID" id="25363303"/>
<protein>
    <recommendedName>
        <fullName evidence="4">F-box domain-containing protein</fullName>
    </recommendedName>
</protein>
<dbReference type="STRING" id="1043005.A0A074YKQ7"/>
<dbReference type="EMBL" id="KL584752">
    <property type="protein sequence ID" value="KEQ98275.1"/>
    <property type="molecule type" value="Genomic_DNA"/>
</dbReference>
<dbReference type="OrthoDB" id="5985073at2759"/>
<evidence type="ECO:0000313" key="2">
    <source>
        <dbReference type="EMBL" id="KEQ98275.1"/>
    </source>
</evidence>
<feature type="compositionally biased region" description="Polar residues" evidence="1">
    <location>
        <begin position="403"/>
        <end position="418"/>
    </location>
</feature>
<evidence type="ECO:0000313" key="3">
    <source>
        <dbReference type="Proteomes" id="UP000030641"/>
    </source>
</evidence>
<dbReference type="AlphaFoldDB" id="A0A074YKQ7"/>
<evidence type="ECO:0008006" key="4">
    <source>
        <dbReference type="Google" id="ProtNLM"/>
    </source>
</evidence>
<gene>
    <name evidence="2" type="ORF">AUEXF2481DRAFT_26660</name>
</gene>
<accession>A0A074YKQ7</accession>
<proteinExistence type="predicted"/>